<feature type="transmembrane region" description="Helical" evidence="1">
    <location>
        <begin position="7"/>
        <end position="29"/>
    </location>
</feature>
<keyword evidence="1" id="KW-0812">Transmembrane</keyword>
<evidence type="ECO:0000256" key="1">
    <source>
        <dbReference type="SAM" id="Phobius"/>
    </source>
</evidence>
<proteinExistence type="predicted"/>
<keyword evidence="1" id="KW-0472">Membrane</keyword>
<evidence type="ECO:0000313" key="3">
    <source>
        <dbReference type="Proteomes" id="UP000637359"/>
    </source>
</evidence>
<protein>
    <submittedName>
        <fullName evidence="2">Uncharacterized protein</fullName>
    </submittedName>
</protein>
<reference evidence="2" key="1">
    <citation type="submission" date="2020-08" db="EMBL/GenBank/DDBJ databases">
        <title>Genome public.</title>
        <authorList>
            <person name="Liu C."/>
            <person name="Sun Q."/>
        </authorList>
    </citation>
    <scope>NUCLEOTIDE SEQUENCE</scope>
    <source>
        <strain evidence="2">BX22</strain>
    </source>
</reference>
<sequence>MKEKKPIKYACIFGISALFISLFLNIYLLTKVNELGNRIGQVMSDQQYMSNELENQTSEIMSLLDDIQQQQSWLENIDTEVILTSAGDGELRFKWLIKELAGESDVRFHYALREDEQFTSIPATERERGLFEASIPLETGMGTIWQPTEIYCVTSHVEELDDVPINEITDDLYDSTQFQYYVSVVKEDGSYKSGDIQTGYLYDFLTELYGYVETGVYLEDKVFQVYLHHYVAEGLDNVIENVSLLKYQQGKLIGEDELDRIEEGPSNSSFEKHNIDIYDDMRLVLKVVYRKGETFEREIINEE</sequence>
<keyword evidence="3" id="KW-1185">Reference proteome</keyword>
<evidence type="ECO:0000313" key="2">
    <source>
        <dbReference type="EMBL" id="MBC5638153.1"/>
    </source>
</evidence>
<gene>
    <name evidence="2" type="ORF">H8S33_15260</name>
</gene>
<dbReference type="Proteomes" id="UP000637359">
    <property type="component" value="Unassembled WGS sequence"/>
</dbReference>
<name>A0A923RKE3_9BACI</name>
<dbReference type="EMBL" id="JACOOL010000012">
    <property type="protein sequence ID" value="MBC5638153.1"/>
    <property type="molecule type" value="Genomic_DNA"/>
</dbReference>
<comment type="caution">
    <text evidence="2">The sequence shown here is derived from an EMBL/GenBank/DDBJ whole genome shotgun (WGS) entry which is preliminary data.</text>
</comment>
<dbReference type="AlphaFoldDB" id="A0A923RKE3"/>
<dbReference type="RefSeq" id="WP_186870854.1">
    <property type="nucleotide sequence ID" value="NZ_JACOOL010000012.1"/>
</dbReference>
<accession>A0A923RKE3</accession>
<organism evidence="2 3">
    <name type="scientific">Ornithinibacillus hominis</name>
    <dbReference type="NCBI Taxonomy" id="2763055"/>
    <lineage>
        <taxon>Bacteria</taxon>
        <taxon>Bacillati</taxon>
        <taxon>Bacillota</taxon>
        <taxon>Bacilli</taxon>
        <taxon>Bacillales</taxon>
        <taxon>Bacillaceae</taxon>
        <taxon>Ornithinibacillus</taxon>
    </lineage>
</organism>
<keyword evidence="1" id="KW-1133">Transmembrane helix</keyword>